<dbReference type="GO" id="GO:0016887">
    <property type="term" value="F:ATP hydrolysis activity"/>
    <property type="evidence" value="ECO:0007669"/>
    <property type="project" value="InterPro"/>
</dbReference>
<dbReference type="Pfam" id="PF00005">
    <property type="entry name" value="ABC_tran"/>
    <property type="match status" value="1"/>
</dbReference>
<dbReference type="SMART" id="SM00382">
    <property type="entry name" value="AAA"/>
    <property type="match status" value="1"/>
</dbReference>
<dbReference type="SUPFAM" id="SSF52540">
    <property type="entry name" value="P-loop containing nucleoside triphosphate hydrolases"/>
    <property type="match status" value="1"/>
</dbReference>
<dbReference type="GO" id="GO:0015833">
    <property type="term" value="P:peptide transport"/>
    <property type="evidence" value="ECO:0007669"/>
    <property type="project" value="InterPro"/>
</dbReference>
<sequence length="339" mass="36897">MSPQQPTTGSTPVFEIESVTKRFALSDSLLDRAIGTREFVTAVDDVSLTIHEGETLGLVGESGSGKSTLANLITGLYEPTEGMISFDGEPVGHVSARPTDVRSQIGMVFQNPKASIDPRMSIRDAIDEPMKAQGWSRSRREDRMEELLSLVNLSEHHADRYAHELSGGQAQRVAIARAVALEPRVLVLDEPTSALDVSVQAKITNLLVELQERLGLTMLFIAHDLSVVEHIADRVAVMYLGQVMEVAPTEQLFERPTHPYTSALLSAIPEVGPDGGETVILEGDIPSPVNPPNGCVFHTRCPIARPECAEINPQYEGISHGRTKCLYPIDDEIESGAEQ</sequence>
<gene>
    <name evidence="6" type="ORF">SAMN05421858_4933</name>
</gene>
<keyword evidence="7" id="KW-1185">Reference proteome</keyword>
<dbReference type="PROSITE" id="PS00211">
    <property type="entry name" value="ABC_TRANSPORTER_1"/>
    <property type="match status" value="1"/>
</dbReference>
<evidence type="ECO:0000313" key="6">
    <source>
        <dbReference type="EMBL" id="SIR97955.1"/>
    </source>
</evidence>
<feature type="domain" description="ABC transporter" evidence="5">
    <location>
        <begin position="14"/>
        <end position="265"/>
    </location>
</feature>
<dbReference type="Gene3D" id="3.40.50.300">
    <property type="entry name" value="P-loop containing nucleotide triphosphate hydrolases"/>
    <property type="match status" value="1"/>
</dbReference>
<dbReference type="CDD" id="cd03257">
    <property type="entry name" value="ABC_NikE_OppD_transporters"/>
    <property type="match status" value="1"/>
</dbReference>
<dbReference type="InterPro" id="IPR003593">
    <property type="entry name" value="AAA+_ATPase"/>
</dbReference>
<evidence type="ECO:0000256" key="2">
    <source>
        <dbReference type="ARBA" id="ARBA00022448"/>
    </source>
</evidence>
<dbReference type="FunFam" id="3.40.50.300:FF:000016">
    <property type="entry name" value="Oligopeptide ABC transporter ATP-binding component"/>
    <property type="match status" value="1"/>
</dbReference>
<dbReference type="Pfam" id="PF08352">
    <property type="entry name" value="oligo_HPY"/>
    <property type="match status" value="1"/>
</dbReference>
<proteinExistence type="inferred from homology"/>
<dbReference type="InterPro" id="IPR003439">
    <property type="entry name" value="ABC_transporter-like_ATP-bd"/>
</dbReference>
<dbReference type="RefSeq" id="WP_084186465.1">
    <property type="nucleotide sequence ID" value="NZ_FTNO01000008.1"/>
</dbReference>
<dbReference type="InterPro" id="IPR013563">
    <property type="entry name" value="Oligopep_ABC_C"/>
</dbReference>
<evidence type="ECO:0000256" key="4">
    <source>
        <dbReference type="ARBA" id="ARBA00022840"/>
    </source>
</evidence>
<evidence type="ECO:0000256" key="3">
    <source>
        <dbReference type="ARBA" id="ARBA00022741"/>
    </source>
</evidence>
<dbReference type="AlphaFoldDB" id="A0A1N7FCJ3"/>
<dbReference type="GO" id="GO:0005524">
    <property type="term" value="F:ATP binding"/>
    <property type="evidence" value="ECO:0007669"/>
    <property type="project" value="UniProtKB-KW"/>
</dbReference>
<evidence type="ECO:0000259" key="5">
    <source>
        <dbReference type="PROSITE" id="PS50893"/>
    </source>
</evidence>
<reference evidence="7" key="1">
    <citation type="submission" date="2017-01" db="EMBL/GenBank/DDBJ databases">
        <authorList>
            <person name="Varghese N."/>
            <person name="Submissions S."/>
        </authorList>
    </citation>
    <scope>NUCLEOTIDE SEQUENCE [LARGE SCALE GENOMIC DNA]</scope>
    <source>
        <strain evidence="7">CGMCC 1.7737</strain>
    </source>
</reference>
<dbReference type="OrthoDB" id="18209at2157"/>
<dbReference type="EMBL" id="FTNO01000008">
    <property type="protein sequence ID" value="SIR97955.1"/>
    <property type="molecule type" value="Genomic_DNA"/>
</dbReference>
<comment type="similarity">
    <text evidence="1">Belongs to the ABC transporter superfamily.</text>
</comment>
<dbReference type="InterPro" id="IPR027417">
    <property type="entry name" value="P-loop_NTPase"/>
</dbReference>
<dbReference type="Proteomes" id="UP000186914">
    <property type="component" value="Unassembled WGS sequence"/>
</dbReference>
<keyword evidence="3" id="KW-0547">Nucleotide-binding</keyword>
<keyword evidence="2" id="KW-0813">Transport</keyword>
<dbReference type="NCBIfam" id="TIGR01727">
    <property type="entry name" value="oligo_HPY"/>
    <property type="match status" value="1"/>
</dbReference>
<name>A0A1N7FCJ3_9EURY</name>
<dbReference type="PANTHER" id="PTHR43776:SF7">
    <property type="entry name" value="D,D-DIPEPTIDE TRANSPORT ATP-BINDING PROTEIN DDPF-RELATED"/>
    <property type="match status" value="1"/>
</dbReference>
<organism evidence="6 7">
    <name type="scientific">Haladaptatus litoreus</name>
    <dbReference type="NCBI Taxonomy" id="553468"/>
    <lineage>
        <taxon>Archaea</taxon>
        <taxon>Methanobacteriati</taxon>
        <taxon>Methanobacteriota</taxon>
        <taxon>Stenosarchaea group</taxon>
        <taxon>Halobacteria</taxon>
        <taxon>Halobacteriales</taxon>
        <taxon>Haladaptataceae</taxon>
        <taxon>Haladaptatus</taxon>
    </lineage>
</organism>
<dbReference type="PANTHER" id="PTHR43776">
    <property type="entry name" value="TRANSPORT ATP-BINDING PROTEIN"/>
    <property type="match status" value="1"/>
</dbReference>
<evidence type="ECO:0000313" key="7">
    <source>
        <dbReference type="Proteomes" id="UP000186914"/>
    </source>
</evidence>
<dbReference type="GO" id="GO:0055085">
    <property type="term" value="P:transmembrane transport"/>
    <property type="evidence" value="ECO:0007669"/>
    <property type="project" value="UniProtKB-ARBA"/>
</dbReference>
<dbReference type="PROSITE" id="PS50893">
    <property type="entry name" value="ABC_TRANSPORTER_2"/>
    <property type="match status" value="1"/>
</dbReference>
<dbReference type="InterPro" id="IPR017871">
    <property type="entry name" value="ABC_transporter-like_CS"/>
</dbReference>
<dbReference type="InterPro" id="IPR050319">
    <property type="entry name" value="ABC_transp_ATP-bind"/>
</dbReference>
<protein>
    <submittedName>
        <fullName evidence="6">Peptide/nickel transport system ATP-binding protein</fullName>
    </submittedName>
</protein>
<evidence type="ECO:0000256" key="1">
    <source>
        <dbReference type="ARBA" id="ARBA00005417"/>
    </source>
</evidence>
<accession>A0A1N7FCJ3</accession>
<keyword evidence="4 6" id="KW-0067">ATP-binding</keyword>